<evidence type="ECO:0000256" key="5">
    <source>
        <dbReference type="ARBA" id="ARBA00023163"/>
    </source>
</evidence>
<dbReference type="GO" id="GO:0000978">
    <property type="term" value="F:RNA polymerase II cis-regulatory region sequence-specific DNA binding"/>
    <property type="evidence" value="ECO:0007669"/>
    <property type="project" value="TreeGrafter"/>
</dbReference>
<organism evidence="9 10">
    <name type="scientific">Fusarium duplospermum</name>
    <dbReference type="NCBI Taxonomy" id="1325734"/>
    <lineage>
        <taxon>Eukaryota</taxon>
        <taxon>Fungi</taxon>
        <taxon>Dikarya</taxon>
        <taxon>Ascomycota</taxon>
        <taxon>Pezizomycotina</taxon>
        <taxon>Sordariomycetes</taxon>
        <taxon>Hypocreomycetidae</taxon>
        <taxon>Hypocreales</taxon>
        <taxon>Nectriaceae</taxon>
        <taxon>Fusarium</taxon>
        <taxon>Fusarium solani species complex</taxon>
    </lineage>
</organism>
<dbReference type="Proteomes" id="UP000288168">
    <property type="component" value="Unassembled WGS sequence"/>
</dbReference>
<evidence type="ECO:0000256" key="4">
    <source>
        <dbReference type="ARBA" id="ARBA00023125"/>
    </source>
</evidence>
<comment type="caution">
    <text evidence="9">The sequence shown here is derived from an EMBL/GenBank/DDBJ whole genome shotgun (WGS) entry which is preliminary data.</text>
</comment>
<dbReference type="Pfam" id="PF00172">
    <property type="entry name" value="Zn_clus"/>
    <property type="match status" value="1"/>
</dbReference>
<feature type="region of interest" description="Disordered" evidence="7">
    <location>
        <begin position="574"/>
        <end position="613"/>
    </location>
</feature>
<dbReference type="InterPro" id="IPR001138">
    <property type="entry name" value="Zn2Cys6_DnaBD"/>
</dbReference>
<evidence type="ECO:0000256" key="6">
    <source>
        <dbReference type="ARBA" id="ARBA00023242"/>
    </source>
</evidence>
<sequence length="613" mass="67520">MSTVPLDPPAKKRRRPALACEQCRRRKVRCDRASPCNHCSKSSTLEQCTYVPIHVPKQKRALPPGPATTVGPVSILPAPAPTPPHSQCSTGNFLPVPTSSSTPVTVSESGVSDVHALGQRFEGVALATGQTSSSTSERIVGQAIEAVNTTDSIPKTRYYGRSHWMNGLSLLPAGFENLVNPKSTTSNLHSLLSQCKILGRRIKESRLQSTSSTNPLDVPRSTADSFLEHYVSNFEPVFPILHIPSFKADYDRYWNDPNQVSTVFRVQLQLVLALGSCLFDDTFTFRNRASRWVNEAQLWLLTPPEKSRMTIPGIQIMILLTLARSVCGAGQDTVWVLTGLLLRTAMYMGLHRDPSKIGDGEMTVFRAEMRRRLWLSILELNLQSAYDAGGAPLISSDDYDTLPPADLDDNSLTNEPGDSTLGGRADGGSTRLSAALALAHSLPLRLKILRHANDFRARDSYSETLRLNSELVQACHQLSKTLERLSCSPSRAITQFYASLAELLAYRCFHTLHQPVIMRLMSDPKYYFSQKMYIDGALKIAHISGLDWAQGTNENNETRPSPMTALHTKDIAANERLSPSNDNRNDAQTSGNNTKTLQMPCSPASSLMVPECS</sequence>
<keyword evidence="2" id="KW-0862">Zinc</keyword>
<dbReference type="InterPro" id="IPR036864">
    <property type="entry name" value="Zn2-C6_fun-type_DNA-bd_sf"/>
</dbReference>
<dbReference type="PANTHER" id="PTHR31944">
    <property type="entry name" value="HEME-RESPONSIVE ZINC FINGER TRANSCRIPTION FACTOR HAP1"/>
    <property type="match status" value="1"/>
</dbReference>
<evidence type="ECO:0000313" key="9">
    <source>
        <dbReference type="EMBL" id="RSL51072.1"/>
    </source>
</evidence>
<evidence type="ECO:0000256" key="7">
    <source>
        <dbReference type="SAM" id="MobiDB-lite"/>
    </source>
</evidence>
<dbReference type="GO" id="GO:0006351">
    <property type="term" value="P:DNA-templated transcription"/>
    <property type="evidence" value="ECO:0007669"/>
    <property type="project" value="InterPro"/>
</dbReference>
<dbReference type="CDD" id="cd00067">
    <property type="entry name" value="GAL4"/>
    <property type="match status" value="1"/>
</dbReference>
<dbReference type="CDD" id="cd12148">
    <property type="entry name" value="fungal_TF_MHR"/>
    <property type="match status" value="1"/>
</dbReference>
<keyword evidence="5" id="KW-0804">Transcription</keyword>
<dbReference type="Pfam" id="PF04082">
    <property type="entry name" value="Fungal_trans"/>
    <property type="match status" value="1"/>
</dbReference>
<feature type="region of interest" description="Disordered" evidence="7">
    <location>
        <begin position="405"/>
        <end position="426"/>
    </location>
</feature>
<dbReference type="PROSITE" id="PS00463">
    <property type="entry name" value="ZN2_CY6_FUNGAL_1"/>
    <property type="match status" value="1"/>
</dbReference>
<dbReference type="SUPFAM" id="SSF57701">
    <property type="entry name" value="Zn2/Cys6 DNA-binding domain"/>
    <property type="match status" value="1"/>
</dbReference>
<dbReference type="Gene3D" id="4.10.240.10">
    <property type="entry name" value="Zn(2)-C6 fungal-type DNA-binding domain"/>
    <property type="match status" value="1"/>
</dbReference>
<keyword evidence="4" id="KW-0238">DNA-binding</keyword>
<evidence type="ECO:0000313" key="10">
    <source>
        <dbReference type="Proteomes" id="UP000288168"/>
    </source>
</evidence>
<proteinExistence type="predicted"/>
<protein>
    <recommendedName>
        <fullName evidence="8">Zn(2)-C6 fungal-type domain-containing protein</fullName>
    </recommendedName>
</protein>
<name>A0A428PDG4_9HYPO</name>
<evidence type="ECO:0000256" key="1">
    <source>
        <dbReference type="ARBA" id="ARBA00022723"/>
    </source>
</evidence>
<dbReference type="EMBL" id="NKCI01000154">
    <property type="protein sequence ID" value="RSL51072.1"/>
    <property type="molecule type" value="Genomic_DNA"/>
</dbReference>
<dbReference type="GO" id="GO:0008270">
    <property type="term" value="F:zinc ion binding"/>
    <property type="evidence" value="ECO:0007669"/>
    <property type="project" value="InterPro"/>
</dbReference>
<keyword evidence="1" id="KW-0479">Metal-binding</keyword>
<dbReference type="GO" id="GO:0005634">
    <property type="term" value="C:nucleus"/>
    <property type="evidence" value="ECO:0007669"/>
    <property type="project" value="TreeGrafter"/>
</dbReference>
<dbReference type="PROSITE" id="PS50048">
    <property type="entry name" value="ZN2_CY6_FUNGAL_2"/>
    <property type="match status" value="1"/>
</dbReference>
<dbReference type="SMART" id="SM00906">
    <property type="entry name" value="Fungal_trans"/>
    <property type="match status" value="1"/>
</dbReference>
<dbReference type="InterPro" id="IPR051430">
    <property type="entry name" value="Fungal_TF_Env_Response"/>
</dbReference>
<evidence type="ECO:0000259" key="8">
    <source>
        <dbReference type="PROSITE" id="PS50048"/>
    </source>
</evidence>
<keyword evidence="3" id="KW-0805">Transcription regulation</keyword>
<feature type="compositionally biased region" description="Polar residues" evidence="7">
    <location>
        <begin position="577"/>
        <end position="605"/>
    </location>
</feature>
<evidence type="ECO:0000256" key="2">
    <source>
        <dbReference type="ARBA" id="ARBA00022833"/>
    </source>
</evidence>
<dbReference type="AlphaFoldDB" id="A0A428PDG4"/>
<accession>A0A428PDG4</accession>
<feature type="domain" description="Zn(2)-C6 fungal-type" evidence="8">
    <location>
        <begin position="19"/>
        <end position="50"/>
    </location>
</feature>
<gene>
    <name evidence="9" type="ORF">CEP54_011602</name>
</gene>
<dbReference type="GO" id="GO:0001228">
    <property type="term" value="F:DNA-binding transcription activator activity, RNA polymerase II-specific"/>
    <property type="evidence" value="ECO:0007669"/>
    <property type="project" value="TreeGrafter"/>
</dbReference>
<keyword evidence="6" id="KW-0539">Nucleus</keyword>
<dbReference type="OrthoDB" id="4337792at2759"/>
<reference evidence="9 10" key="1">
    <citation type="submission" date="2017-06" db="EMBL/GenBank/DDBJ databases">
        <title>Comparative genomic analysis of Ambrosia Fusariam Clade fungi.</title>
        <authorList>
            <person name="Stajich J.E."/>
            <person name="Carrillo J."/>
            <person name="Kijimoto T."/>
            <person name="Eskalen A."/>
            <person name="O'Donnell K."/>
            <person name="Kasson M."/>
        </authorList>
    </citation>
    <scope>NUCLEOTIDE SEQUENCE [LARGE SCALE GENOMIC DNA]</scope>
    <source>
        <strain evidence="9 10">NRRL62584</strain>
    </source>
</reference>
<dbReference type="SMART" id="SM00066">
    <property type="entry name" value="GAL4"/>
    <property type="match status" value="1"/>
</dbReference>
<dbReference type="PANTHER" id="PTHR31944:SF131">
    <property type="entry name" value="HEME-RESPONSIVE ZINC FINGER TRANSCRIPTION FACTOR HAP1"/>
    <property type="match status" value="1"/>
</dbReference>
<dbReference type="InterPro" id="IPR007219">
    <property type="entry name" value="XnlR_reg_dom"/>
</dbReference>
<evidence type="ECO:0000256" key="3">
    <source>
        <dbReference type="ARBA" id="ARBA00023015"/>
    </source>
</evidence>
<keyword evidence="10" id="KW-1185">Reference proteome</keyword>